<gene>
    <name evidence="2" type="ORF">UFOPK2242_01219</name>
</gene>
<dbReference type="AlphaFoldDB" id="A0A6J6LY95"/>
<feature type="transmembrane region" description="Helical" evidence="1">
    <location>
        <begin position="365"/>
        <end position="383"/>
    </location>
</feature>
<feature type="transmembrane region" description="Helical" evidence="1">
    <location>
        <begin position="399"/>
        <end position="417"/>
    </location>
</feature>
<accession>A0A6J6LY95</accession>
<feature type="transmembrane region" description="Helical" evidence="1">
    <location>
        <begin position="175"/>
        <end position="195"/>
    </location>
</feature>
<feature type="transmembrane region" description="Helical" evidence="1">
    <location>
        <begin position="338"/>
        <end position="358"/>
    </location>
</feature>
<dbReference type="EMBL" id="CAEZWM010000170">
    <property type="protein sequence ID" value="CAB4665868.1"/>
    <property type="molecule type" value="Genomic_DNA"/>
</dbReference>
<dbReference type="InterPro" id="IPR018674">
    <property type="entry name" value="DUF2142_membrane"/>
</dbReference>
<dbReference type="Pfam" id="PF09913">
    <property type="entry name" value="DUF2142"/>
    <property type="match status" value="1"/>
</dbReference>
<keyword evidence="1" id="KW-1133">Transmembrane helix</keyword>
<feature type="transmembrane region" description="Helical" evidence="1">
    <location>
        <begin position="429"/>
        <end position="452"/>
    </location>
</feature>
<evidence type="ECO:0000256" key="1">
    <source>
        <dbReference type="SAM" id="Phobius"/>
    </source>
</evidence>
<keyword evidence="1" id="KW-0472">Membrane</keyword>
<feature type="transmembrane region" description="Helical" evidence="1">
    <location>
        <begin position="472"/>
        <end position="493"/>
    </location>
</feature>
<proteinExistence type="predicted"/>
<keyword evidence="1" id="KW-0812">Transmembrane</keyword>
<feature type="transmembrane region" description="Helical" evidence="1">
    <location>
        <begin position="244"/>
        <end position="265"/>
    </location>
</feature>
<feature type="transmembrane region" description="Helical" evidence="1">
    <location>
        <begin position="144"/>
        <end position="163"/>
    </location>
</feature>
<evidence type="ECO:0000313" key="2">
    <source>
        <dbReference type="EMBL" id="CAB4665868.1"/>
    </source>
</evidence>
<feature type="transmembrane region" description="Helical" evidence="1">
    <location>
        <begin position="24"/>
        <end position="45"/>
    </location>
</feature>
<sequence length="517" mass="55195">MTSNRGTSTLRSRAASARVGRREWWVSFLLFAALGASWAIALPLFGSPDEPAHTIRAASVARGEVIGERIPGKDGGWRRVNVPEVMESANNVGCYAFRPDLSAACLSYEGSNREIDLATTVGTYFPAYYWVVGLPSLISAQEGGVYLMRLLSALVAAALLACAVSSLRGFPNRRVGAVGLAVAVTPMVLFVNGTVNPSSLEISAAIAAWCSALAIAATRADTRIDRAEIIRLVVAFSALGVSRLFAPMWIVGILVAAGLLGGWTAIRRMSRDRGMQLAAGIIGIATLSQIVWNVIVRPVDTGTSVEVSQYELIRNTIGRSGFFYDSMIGNFGWLNVKAPYIVILIWTAAIGLLLALGLSLPSRRAALALLLTAAATAMLPLVSEYREVPIIGPFWQGRYTLPLAVGVPLIAAWIIGASSIGERLARSRLPLIVGAALFIGHFLSFAQTLRRFSVGYNGSFMYWRAPSWSPPLGALPITLGFGLVVILWSLWLLGPSPEDLEVPVNAAVDSGVDSPVN</sequence>
<reference evidence="2" key="1">
    <citation type="submission" date="2020-05" db="EMBL/GenBank/DDBJ databases">
        <authorList>
            <person name="Chiriac C."/>
            <person name="Salcher M."/>
            <person name="Ghai R."/>
            <person name="Kavagutti S V."/>
        </authorList>
    </citation>
    <scope>NUCLEOTIDE SEQUENCE</scope>
</reference>
<feature type="transmembrane region" description="Helical" evidence="1">
    <location>
        <begin position="277"/>
        <end position="295"/>
    </location>
</feature>
<name>A0A6J6LY95_9ZZZZ</name>
<organism evidence="2">
    <name type="scientific">freshwater metagenome</name>
    <dbReference type="NCBI Taxonomy" id="449393"/>
    <lineage>
        <taxon>unclassified sequences</taxon>
        <taxon>metagenomes</taxon>
        <taxon>ecological metagenomes</taxon>
    </lineage>
</organism>
<protein>
    <submittedName>
        <fullName evidence="2">Unannotated protein</fullName>
    </submittedName>
</protein>